<protein>
    <recommendedName>
        <fullName evidence="4">HIRAN domain-containing protein</fullName>
    </recommendedName>
</protein>
<evidence type="ECO:0000313" key="5">
    <source>
        <dbReference type="EMBL" id="HCB75144.1"/>
    </source>
</evidence>
<evidence type="ECO:0000256" key="3">
    <source>
        <dbReference type="SAM" id="MobiDB-lite"/>
    </source>
</evidence>
<evidence type="ECO:0000259" key="4">
    <source>
        <dbReference type="Pfam" id="PF08797"/>
    </source>
</evidence>
<dbReference type="EMBL" id="DOYJ01000094">
    <property type="protein sequence ID" value="HCB75144.1"/>
    <property type="molecule type" value="Genomic_DNA"/>
</dbReference>
<evidence type="ECO:0000256" key="1">
    <source>
        <dbReference type="ARBA" id="ARBA00022723"/>
    </source>
</evidence>
<feature type="region of interest" description="Disordered" evidence="3">
    <location>
        <begin position="113"/>
        <end position="139"/>
    </location>
</feature>
<feature type="domain" description="HIRAN" evidence="4">
    <location>
        <begin position="25"/>
        <end position="80"/>
    </location>
</feature>
<dbReference type="InterPro" id="IPR014905">
    <property type="entry name" value="HIRAN"/>
</dbReference>
<proteinExistence type="predicted"/>
<accession>A0A3D0WAX5</accession>
<dbReference type="GO" id="GO:0008270">
    <property type="term" value="F:zinc ion binding"/>
    <property type="evidence" value="ECO:0007669"/>
    <property type="project" value="InterPro"/>
</dbReference>
<gene>
    <name evidence="5" type="ORF">DEP91_03080</name>
</gene>
<dbReference type="AlphaFoldDB" id="A0A3D0WAX5"/>
<dbReference type="Pfam" id="PF08797">
    <property type="entry name" value="HIRAN"/>
    <property type="match status" value="1"/>
</dbReference>
<dbReference type="Gene3D" id="3.30.70.2330">
    <property type="match status" value="1"/>
</dbReference>
<keyword evidence="1" id="KW-0479">Metal-binding</keyword>
<dbReference type="GO" id="GO:0003676">
    <property type="term" value="F:nucleic acid binding"/>
    <property type="evidence" value="ECO:0007669"/>
    <property type="project" value="InterPro"/>
</dbReference>
<reference evidence="5 6" key="1">
    <citation type="journal article" date="2018" name="Nat. Biotechnol.">
        <title>A standardized bacterial taxonomy based on genome phylogeny substantially revises the tree of life.</title>
        <authorList>
            <person name="Parks D.H."/>
            <person name="Chuvochina M."/>
            <person name="Waite D.W."/>
            <person name="Rinke C."/>
            <person name="Skarshewski A."/>
            <person name="Chaumeil P.A."/>
            <person name="Hugenholtz P."/>
        </authorList>
    </citation>
    <scope>NUCLEOTIDE SEQUENCE [LARGE SCALE GENOMIC DNA]</scope>
    <source>
        <strain evidence="5">UBA9015</strain>
    </source>
</reference>
<dbReference type="Proteomes" id="UP000262699">
    <property type="component" value="Unassembled WGS sequence"/>
</dbReference>
<comment type="caution">
    <text evidence="5">The sequence shown here is derived from an EMBL/GenBank/DDBJ whole genome shotgun (WGS) entry which is preliminary data.</text>
</comment>
<feature type="compositionally biased region" description="Pro residues" evidence="3">
    <location>
        <begin position="125"/>
        <end position="139"/>
    </location>
</feature>
<keyword evidence="2" id="KW-0378">Hydrolase</keyword>
<organism evidence="5 6">
    <name type="scientific">Sphingomonas bacterium</name>
    <dbReference type="NCBI Taxonomy" id="1895847"/>
    <lineage>
        <taxon>Bacteria</taxon>
        <taxon>Pseudomonadati</taxon>
        <taxon>Pseudomonadota</taxon>
        <taxon>Alphaproteobacteria</taxon>
        <taxon>Sphingomonadales</taxon>
        <taxon>Sphingomonadaceae</taxon>
        <taxon>Sphingomonas</taxon>
    </lineage>
</organism>
<sequence>MAMRQFSVAVVGANHPNANGGNRRSEIAFCDPGEALVLVPEPKNEHDEHAIAVYSARNFQIGYVASQRAVLLKKYMNDGHDLTAIFQDVATWGAIARVGVDCQPTLPATREAEIEADDAGEPNADPDPPFWPDYIPPDD</sequence>
<name>A0A3D0WAX5_9SPHN</name>
<dbReference type="GO" id="GO:0016818">
    <property type="term" value="F:hydrolase activity, acting on acid anhydrides, in phosphorus-containing anhydrides"/>
    <property type="evidence" value="ECO:0007669"/>
    <property type="project" value="InterPro"/>
</dbReference>
<evidence type="ECO:0000256" key="2">
    <source>
        <dbReference type="ARBA" id="ARBA00022801"/>
    </source>
</evidence>
<evidence type="ECO:0000313" key="6">
    <source>
        <dbReference type="Proteomes" id="UP000262699"/>
    </source>
</evidence>